<comment type="caution">
    <text evidence="4">The sequence shown here is derived from an EMBL/GenBank/DDBJ whole genome shotgun (WGS) entry which is preliminary data.</text>
</comment>
<evidence type="ECO:0000256" key="2">
    <source>
        <dbReference type="SAM" id="MobiDB-lite"/>
    </source>
</evidence>
<dbReference type="GO" id="GO:0006974">
    <property type="term" value="P:DNA damage response"/>
    <property type="evidence" value="ECO:0007669"/>
    <property type="project" value="InterPro"/>
</dbReference>
<proteinExistence type="predicted"/>
<dbReference type="SUPFAM" id="SSF51197">
    <property type="entry name" value="Clavaminate synthase-like"/>
    <property type="match status" value="1"/>
</dbReference>
<dbReference type="AlphaFoldDB" id="A0A9Q0LZD2"/>
<dbReference type="InterPro" id="IPR032870">
    <property type="entry name" value="ALKBH7-like"/>
</dbReference>
<dbReference type="GO" id="GO:0005759">
    <property type="term" value="C:mitochondrial matrix"/>
    <property type="evidence" value="ECO:0007669"/>
    <property type="project" value="TreeGrafter"/>
</dbReference>
<name>A0A9Q0LZD2_BLOTA</name>
<feature type="domain" description="Alpha-ketoglutarate-dependent dioxygenase AlkB-like" evidence="3">
    <location>
        <begin position="495"/>
        <end position="582"/>
    </location>
</feature>
<comment type="cofactor">
    <cofactor evidence="1">
        <name>Fe(2+)</name>
        <dbReference type="ChEBI" id="CHEBI:29033"/>
    </cofactor>
</comment>
<protein>
    <recommendedName>
        <fullName evidence="3">Alpha-ketoglutarate-dependent dioxygenase AlkB-like domain-containing protein</fullName>
    </recommendedName>
</protein>
<dbReference type="Proteomes" id="UP001142055">
    <property type="component" value="Chromosome 3"/>
</dbReference>
<dbReference type="InterPro" id="IPR027450">
    <property type="entry name" value="AlkB-like"/>
</dbReference>
<evidence type="ECO:0000259" key="3">
    <source>
        <dbReference type="Pfam" id="PF13532"/>
    </source>
</evidence>
<dbReference type="InterPro" id="IPR037151">
    <property type="entry name" value="AlkB-like_sf"/>
</dbReference>
<dbReference type="Gene3D" id="2.60.120.590">
    <property type="entry name" value="Alpha-ketoglutarate-dependent dioxygenase AlkB-like"/>
    <property type="match status" value="1"/>
</dbReference>
<dbReference type="EMBL" id="JAPWDV010000003">
    <property type="protein sequence ID" value="KAJ6216224.1"/>
    <property type="molecule type" value="Genomic_DNA"/>
</dbReference>
<gene>
    <name evidence="4" type="ORF">RDWZM_007381</name>
</gene>
<dbReference type="GO" id="GO:0006631">
    <property type="term" value="P:fatty acid metabolic process"/>
    <property type="evidence" value="ECO:0007669"/>
    <property type="project" value="TreeGrafter"/>
</dbReference>
<accession>A0A9Q0LZD2</accession>
<dbReference type="PANTHER" id="PTHR21052">
    <property type="entry name" value="SPERMATOGENESIS ASSOCIATED 11-RELATED"/>
    <property type="match status" value="1"/>
</dbReference>
<reference evidence="4" key="1">
    <citation type="submission" date="2022-12" db="EMBL/GenBank/DDBJ databases">
        <title>Genome assemblies of Blomia tropicalis.</title>
        <authorList>
            <person name="Cui Y."/>
        </authorList>
    </citation>
    <scope>NUCLEOTIDE SEQUENCE</scope>
    <source>
        <tissue evidence="4">Adult mites</tissue>
    </source>
</reference>
<evidence type="ECO:0000256" key="1">
    <source>
        <dbReference type="ARBA" id="ARBA00001954"/>
    </source>
</evidence>
<keyword evidence="5" id="KW-1185">Reference proteome</keyword>
<evidence type="ECO:0000313" key="4">
    <source>
        <dbReference type="EMBL" id="KAJ6216224.1"/>
    </source>
</evidence>
<dbReference type="Pfam" id="PF13532">
    <property type="entry name" value="2OG-FeII_Oxy_2"/>
    <property type="match status" value="1"/>
</dbReference>
<organism evidence="4 5">
    <name type="scientific">Blomia tropicalis</name>
    <name type="common">Mite</name>
    <dbReference type="NCBI Taxonomy" id="40697"/>
    <lineage>
        <taxon>Eukaryota</taxon>
        <taxon>Metazoa</taxon>
        <taxon>Ecdysozoa</taxon>
        <taxon>Arthropoda</taxon>
        <taxon>Chelicerata</taxon>
        <taxon>Arachnida</taxon>
        <taxon>Acari</taxon>
        <taxon>Acariformes</taxon>
        <taxon>Sarcoptiformes</taxon>
        <taxon>Astigmata</taxon>
        <taxon>Glycyphagoidea</taxon>
        <taxon>Echimyopodidae</taxon>
        <taxon>Blomia</taxon>
    </lineage>
</organism>
<evidence type="ECO:0000313" key="5">
    <source>
        <dbReference type="Proteomes" id="UP001142055"/>
    </source>
</evidence>
<sequence>MSSVNNQSTIRKRKHHWQQVIERNPKAYVVQCSKPDSAKQDLKRFVEINRLQYRKRTDCLTEFEDLFGKLNLNDDDDLLDRADRRDLPTSIQLISKGNRNDRRSNIPAEKVSRRSSSCKLVPRRRSAIPNTIVDDFAYRRYNQGSGARLLNDTTKGERVASANVQHKHLYSNVGNSISYMSLATYDHCFDTSQIETDSRNQCCICNDSIIHRMGEKCLIHGRYPDLITDDLLNRRIRQSSSAKVPPPQPPFGIPNSPITSFIHTYPQFDYSRVEPDRDQFQKRQSSRRRDREPHLINDDLAFRSLRKDYRLGNKLDYDDVQILSRTVSASDLPIEHMRQTLRPTKLPSLTSTISDSLSTTTTSPISDSSSHSFLSPSFVYATSNSVINETPEPSQHEFFSSKSKTSLLEVTNSMQVVPNFINEDEEQLMMNEIEKVLKRIRYEQSHWDDAIHNYRETEHLRWRAENKLIIDRVREKAFSSNAKHIKYVHILDIAKDGHIKPHVDSVRFCGDTISGISLLSNSVMRLALENDPSQYVDILLERRSLYIMRGDARYKYTHAILEDKDSYFCGKHITRDRRISVICRNEPSSETS</sequence>
<dbReference type="PANTHER" id="PTHR21052:SF0">
    <property type="entry name" value="ALPHA-KETOGLUTARATE-DEPENDENT DIOXYGENASE ALKB HOMOLOG 7, MITOCHONDRIAL"/>
    <property type="match status" value="1"/>
</dbReference>
<feature type="region of interest" description="Disordered" evidence="2">
    <location>
        <begin position="273"/>
        <end position="292"/>
    </location>
</feature>